<keyword evidence="1" id="KW-0378">Hydrolase</keyword>
<dbReference type="Proteomes" id="UP001141422">
    <property type="component" value="Unassembled WGS sequence"/>
</dbReference>
<dbReference type="GO" id="GO:0016787">
    <property type="term" value="F:hydrolase activity"/>
    <property type="evidence" value="ECO:0007669"/>
    <property type="project" value="UniProtKB-KW"/>
</dbReference>
<gene>
    <name evidence="1" type="ORF">O0S10_03465</name>
</gene>
<accession>A0ABT4IEY2</accession>
<proteinExistence type="predicted"/>
<evidence type="ECO:0000313" key="2">
    <source>
        <dbReference type="Proteomes" id="UP001141422"/>
    </source>
</evidence>
<organism evidence="1 2">
    <name type="scientific">Methanocorpusculum petauri</name>
    <dbReference type="NCBI Taxonomy" id="3002863"/>
    <lineage>
        <taxon>Archaea</taxon>
        <taxon>Methanobacteriati</taxon>
        <taxon>Methanobacteriota</taxon>
        <taxon>Stenosarchaea group</taxon>
        <taxon>Methanomicrobia</taxon>
        <taxon>Methanomicrobiales</taxon>
        <taxon>Methanocorpusculaceae</taxon>
        <taxon>Methanocorpusculum</taxon>
    </lineage>
</organism>
<dbReference type="EMBL" id="JAPTGB010000005">
    <property type="protein sequence ID" value="MCZ0860291.1"/>
    <property type="molecule type" value="Genomic_DNA"/>
</dbReference>
<dbReference type="RefSeq" id="WP_268924512.1">
    <property type="nucleotide sequence ID" value="NZ_JAPTGB010000005.1"/>
</dbReference>
<evidence type="ECO:0000313" key="1">
    <source>
        <dbReference type="EMBL" id="MCZ0860291.1"/>
    </source>
</evidence>
<reference evidence="1" key="1">
    <citation type="submission" date="2022-12" db="EMBL/GenBank/DDBJ databases">
        <title>Isolation and characterisation of novel Methanocorpusculum spp. from native Australian herbivores indicates the genus is ancestrally host-associated.</title>
        <authorList>
            <person name="Volmer J.G."/>
            <person name="Soo R.M."/>
            <person name="Evans P.N."/>
            <person name="Hoedt E.C."/>
            <person name="Astorga Alsina A.L."/>
            <person name="Woodcroft B.J."/>
            <person name="Tyson G.W."/>
            <person name="Hugenholtz P."/>
            <person name="Morrison M."/>
        </authorList>
    </citation>
    <scope>NUCLEOTIDE SEQUENCE</scope>
    <source>
        <strain evidence="1">MG</strain>
    </source>
</reference>
<keyword evidence="2" id="KW-1185">Reference proteome</keyword>
<sequence length="168" mass="19022">MPETIRVPFVRDNPILIRGHSSFLIAARAREKFPLIIETDTEELVQGVYPGDLIVVSAPEGGETAPALYLLEMIRTYHTPVIALGKDHPASRRLSYVVSAAERIEMRCDIRRGTHPEQHLLCAADEFTGMILYTDGNELVIENCREELRLSHLAWNLSLAETNYHNRD</sequence>
<comment type="caution">
    <text evidence="1">The sequence shown here is derived from an EMBL/GenBank/DDBJ whole genome shotgun (WGS) entry which is preliminary data.</text>
</comment>
<name>A0ABT4IEY2_9EURY</name>
<protein>
    <submittedName>
        <fullName evidence="1">Alpha/beta hydrolase</fullName>
    </submittedName>
</protein>